<keyword evidence="11" id="KW-0564">Palmitate</keyword>
<evidence type="ECO:0000256" key="10">
    <source>
        <dbReference type="ARBA" id="ARBA00023136"/>
    </source>
</evidence>
<dbReference type="GO" id="GO:0005635">
    <property type="term" value="C:nuclear envelope"/>
    <property type="evidence" value="ECO:0007669"/>
    <property type="project" value="TreeGrafter"/>
</dbReference>
<evidence type="ECO:0000256" key="13">
    <source>
        <dbReference type="ARBA" id="ARBA00023288"/>
    </source>
</evidence>
<keyword evidence="10 23" id="KW-0472">Membrane</keyword>
<evidence type="ECO:0000256" key="17">
    <source>
        <dbReference type="ARBA" id="ARBA00043664"/>
    </source>
</evidence>
<evidence type="ECO:0000256" key="23">
    <source>
        <dbReference type="SAM" id="Phobius"/>
    </source>
</evidence>
<dbReference type="InterPro" id="IPR050997">
    <property type="entry name" value="MAPEG"/>
</dbReference>
<name>A0AAE1FGX5_PETCI</name>
<evidence type="ECO:0000256" key="14">
    <source>
        <dbReference type="ARBA" id="ARBA00037884"/>
    </source>
</evidence>
<dbReference type="EMBL" id="JAWQEG010002137">
    <property type="protein sequence ID" value="KAK3874094.1"/>
    <property type="molecule type" value="Genomic_DNA"/>
</dbReference>
<keyword evidence="25" id="KW-1185">Reference proteome</keyword>
<dbReference type="AlphaFoldDB" id="A0AAE1FGX5"/>
<evidence type="ECO:0000313" key="25">
    <source>
        <dbReference type="Proteomes" id="UP001286313"/>
    </source>
</evidence>
<gene>
    <name evidence="24" type="ORF">Pcinc_020930</name>
</gene>
<dbReference type="GO" id="GO:0006691">
    <property type="term" value="P:leukotriene metabolic process"/>
    <property type="evidence" value="ECO:0007669"/>
    <property type="project" value="UniProtKB-ARBA"/>
</dbReference>
<dbReference type="InterPro" id="IPR023352">
    <property type="entry name" value="MAPEG-like_dom_sf"/>
</dbReference>
<evidence type="ECO:0000256" key="15">
    <source>
        <dbReference type="ARBA" id="ARBA00037916"/>
    </source>
</evidence>
<keyword evidence="5" id="KW-1000">Mitochondrion outer membrane</keyword>
<dbReference type="Pfam" id="PF01124">
    <property type="entry name" value="MAPEG"/>
    <property type="match status" value="1"/>
</dbReference>
<evidence type="ECO:0000256" key="12">
    <source>
        <dbReference type="ARBA" id="ARBA00023239"/>
    </source>
</evidence>
<dbReference type="SUPFAM" id="SSF161084">
    <property type="entry name" value="MAPEG domain-like"/>
    <property type="match status" value="1"/>
</dbReference>
<evidence type="ECO:0000256" key="20">
    <source>
        <dbReference type="ARBA" id="ARBA00069748"/>
    </source>
</evidence>
<dbReference type="InterPro" id="IPR001129">
    <property type="entry name" value="Membr-assoc_MAPEG"/>
</dbReference>
<keyword evidence="13" id="KW-0449">Lipoprotein</keyword>
<keyword evidence="6 23" id="KW-1133">Transmembrane helix</keyword>
<evidence type="ECO:0000313" key="24">
    <source>
        <dbReference type="EMBL" id="KAK3874094.1"/>
    </source>
</evidence>
<comment type="pathway">
    <text evidence="15">Lipid metabolism; arachidonate metabolism.</text>
</comment>
<evidence type="ECO:0000256" key="1">
    <source>
        <dbReference type="ARBA" id="ARBA00004374"/>
    </source>
</evidence>
<dbReference type="FunFam" id="1.20.120.550:FF:000004">
    <property type="entry name" value="Microsomal glutathione S-transferase 3"/>
    <property type="match status" value="1"/>
</dbReference>
<organism evidence="24 25">
    <name type="scientific">Petrolisthes cinctipes</name>
    <name type="common">Flat porcelain crab</name>
    <dbReference type="NCBI Taxonomy" id="88211"/>
    <lineage>
        <taxon>Eukaryota</taxon>
        <taxon>Metazoa</taxon>
        <taxon>Ecdysozoa</taxon>
        <taxon>Arthropoda</taxon>
        <taxon>Crustacea</taxon>
        <taxon>Multicrustacea</taxon>
        <taxon>Malacostraca</taxon>
        <taxon>Eumalacostraca</taxon>
        <taxon>Eucarida</taxon>
        <taxon>Decapoda</taxon>
        <taxon>Pleocyemata</taxon>
        <taxon>Anomura</taxon>
        <taxon>Galatheoidea</taxon>
        <taxon>Porcellanidae</taxon>
        <taxon>Petrolisthes</taxon>
    </lineage>
</organism>
<comment type="catalytic activity">
    <reaction evidence="19">
        <text>15-deoxy-Delta(12,14)-prostaglandin J2 + glutathione = 15-deoxy-Delta(12,14)-prostaglandin J2-S-(R)-glutathione</text>
        <dbReference type="Rhea" id="RHEA:75963"/>
        <dbReference type="ChEBI" id="CHEBI:57925"/>
        <dbReference type="ChEBI" id="CHEBI:85236"/>
        <dbReference type="ChEBI" id="CHEBI:194498"/>
    </reaction>
    <physiologicalReaction direction="left-to-right" evidence="19">
        <dbReference type="Rhea" id="RHEA:75964"/>
    </physiologicalReaction>
</comment>
<evidence type="ECO:0000256" key="21">
    <source>
        <dbReference type="ARBA" id="ARBA00075145"/>
    </source>
</evidence>
<dbReference type="GO" id="GO:0005741">
    <property type="term" value="C:mitochondrial outer membrane"/>
    <property type="evidence" value="ECO:0007669"/>
    <property type="project" value="UniProtKB-SubCell"/>
</dbReference>
<comment type="pathway">
    <text evidence="14">Lipid metabolism; leukotriene C4 biosynthesis.</text>
</comment>
<evidence type="ECO:0000256" key="4">
    <source>
        <dbReference type="ARBA" id="ARBA00022692"/>
    </source>
</evidence>
<dbReference type="EC" id="4.4.1.20" evidence="16"/>
<evidence type="ECO:0000256" key="8">
    <source>
        <dbReference type="ARBA" id="ARBA00023098"/>
    </source>
</evidence>
<keyword evidence="7" id="KW-0560">Oxidoreductase</keyword>
<dbReference type="GO" id="GO:0005783">
    <property type="term" value="C:endoplasmic reticulum"/>
    <property type="evidence" value="ECO:0007669"/>
    <property type="project" value="TreeGrafter"/>
</dbReference>
<evidence type="ECO:0000256" key="22">
    <source>
        <dbReference type="ARBA" id="ARBA00076908"/>
    </source>
</evidence>
<comment type="subcellular location">
    <subcellularLocation>
        <location evidence="1">Mitochondrion outer membrane</location>
        <topology evidence="1">Multi-pass membrane protein</topology>
    </subcellularLocation>
</comment>
<dbReference type="Gene3D" id="1.20.120.550">
    <property type="entry name" value="Membrane associated eicosanoid/glutathione metabolism-like domain"/>
    <property type="match status" value="1"/>
</dbReference>
<feature type="transmembrane region" description="Helical" evidence="23">
    <location>
        <begin position="12"/>
        <end position="29"/>
    </location>
</feature>
<evidence type="ECO:0000256" key="16">
    <source>
        <dbReference type="ARBA" id="ARBA00039056"/>
    </source>
</evidence>
<keyword evidence="4 23" id="KW-0812">Transmembrane</keyword>
<evidence type="ECO:0000256" key="6">
    <source>
        <dbReference type="ARBA" id="ARBA00022989"/>
    </source>
</evidence>
<dbReference type="GO" id="GO:0004464">
    <property type="term" value="F:leukotriene-C4 synthase activity"/>
    <property type="evidence" value="ECO:0007669"/>
    <property type="project" value="UniProtKB-EC"/>
</dbReference>
<comment type="similarity">
    <text evidence="2">Belongs to the MAPEG family.</text>
</comment>
<evidence type="ECO:0000256" key="2">
    <source>
        <dbReference type="ARBA" id="ARBA00010459"/>
    </source>
</evidence>
<dbReference type="PANTHER" id="PTHR10250">
    <property type="entry name" value="MICROSOMAL GLUTATHIONE S-TRANSFERASE"/>
    <property type="match status" value="1"/>
</dbReference>
<evidence type="ECO:0000256" key="9">
    <source>
        <dbReference type="ARBA" id="ARBA00023128"/>
    </source>
</evidence>
<dbReference type="GO" id="GO:0004364">
    <property type="term" value="F:glutathione transferase activity"/>
    <property type="evidence" value="ECO:0007669"/>
    <property type="project" value="TreeGrafter"/>
</dbReference>
<dbReference type="PANTHER" id="PTHR10250:SF26">
    <property type="entry name" value="GLUTATHIONE S-TRANSFERASE 3, MITOCHONDRIAL"/>
    <property type="match status" value="1"/>
</dbReference>
<dbReference type="GO" id="GO:0006629">
    <property type="term" value="P:lipid metabolic process"/>
    <property type="evidence" value="ECO:0007669"/>
    <property type="project" value="UniProtKB-KW"/>
</dbReference>
<dbReference type="Proteomes" id="UP001286313">
    <property type="component" value="Unassembled WGS sequence"/>
</dbReference>
<feature type="transmembrane region" description="Helical" evidence="23">
    <location>
        <begin position="71"/>
        <end position="96"/>
    </location>
</feature>
<evidence type="ECO:0000256" key="3">
    <source>
        <dbReference type="ARBA" id="ARBA00022679"/>
    </source>
</evidence>
<keyword evidence="12" id="KW-0456">Lyase</keyword>
<accession>A0AAE1FGX5</accession>
<proteinExistence type="inferred from homology"/>
<comment type="caution">
    <text evidence="24">The sequence shown here is derived from an EMBL/GenBank/DDBJ whole genome shotgun (WGS) entry which is preliminary data.</text>
</comment>
<evidence type="ECO:0000256" key="5">
    <source>
        <dbReference type="ARBA" id="ARBA00022787"/>
    </source>
</evidence>
<evidence type="ECO:0000256" key="11">
    <source>
        <dbReference type="ARBA" id="ARBA00023139"/>
    </source>
</evidence>
<sequence>MVSINVPAEYGYVVLVAICSILMIQWKALKVYEARRAFKIPYPTVYYKTHNDLFNCYQRAHQNTLENYPQFLVLLLVGGLHNPVVSAVGGAIWCMGRVVYAYGYYTGDPSRRNNGVFGYIGIIAQLYCTVRFAAGLLNWF</sequence>
<feature type="transmembrane region" description="Helical" evidence="23">
    <location>
        <begin position="116"/>
        <end position="139"/>
    </location>
</feature>
<evidence type="ECO:0000256" key="18">
    <source>
        <dbReference type="ARBA" id="ARBA00049298"/>
    </source>
</evidence>
<evidence type="ECO:0000256" key="19">
    <source>
        <dbReference type="ARBA" id="ARBA00051411"/>
    </source>
</evidence>
<reference evidence="24" key="1">
    <citation type="submission" date="2023-10" db="EMBL/GenBank/DDBJ databases">
        <title>Genome assemblies of two species of porcelain crab, Petrolisthes cinctipes and Petrolisthes manimaculis (Anomura: Porcellanidae).</title>
        <authorList>
            <person name="Angst P."/>
        </authorList>
    </citation>
    <scope>NUCLEOTIDE SEQUENCE</scope>
    <source>
        <strain evidence="24">PB745_01</strain>
        <tissue evidence="24">Gill</tissue>
    </source>
</reference>
<comment type="catalytic activity">
    <reaction evidence="17">
        <text>(5S)-hydroperoxy-(6E,8Z,11Z,14Z)-eicosatetraenoate + 2 glutathione = (5S)-hydroxy-(6E,8Z,11Z,14Z)-eicosatetraenoate + glutathione disulfide + H2O</text>
        <dbReference type="Rhea" id="RHEA:48620"/>
        <dbReference type="ChEBI" id="CHEBI:15377"/>
        <dbReference type="ChEBI" id="CHEBI:57450"/>
        <dbReference type="ChEBI" id="CHEBI:57925"/>
        <dbReference type="ChEBI" id="CHEBI:58297"/>
        <dbReference type="ChEBI" id="CHEBI:90632"/>
    </reaction>
    <physiologicalReaction direction="left-to-right" evidence="17">
        <dbReference type="Rhea" id="RHEA:48621"/>
    </physiologicalReaction>
</comment>
<dbReference type="GO" id="GO:0004602">
    <property type="term" value="F:glutathione peroxidase activity"/>
    <property type="evidence" value="ECO:0007669"/>
    <property type="project" value="TreeGrafter"/>
</dbReference>
<protein>
    <recommendedName>
        <fullName evidence="20">Glutathione S-transferase 3, mitochondrial</fullName>
        <ecNumber evidence="16">4.4.1.20</ecNumber>
    </recommendedName>
    <alternativeName>
        <fullName evidence="21">Glutathione peroxidase MGST3</fullName>
    </alternativeName>
    <alternativeName>
        <fullName evidence="22">LTC4 synthase MGST3</fullName>
    </alternativeName>
</protein>
<comment type="catalytic activity">
    <reaction evidence="18">
        <text>leukotriene C4 = leukotriene A4 + glutathione</text>
        <dbReference type="Rhea" id="RHEA:17617"/>
        <dbReference type="ChEBI" id="CHEBI:57463"/>
        <dbReference type="ChEBI" id="CHEBI:57925"/>
        <dbReference type="ChEBI" id="CHEBI:57973"/>
        <dbReference type="EC" id="4.4.1.20"/>
    </reaction>
    <physiologicalReaction direction="right-to-left" evidence="18">
        <dbReference type="Rhea" id="RHEA:17619"/>
    </physiologicalReaction>
</comment>
<evidence type="ECO:0000256" key="7">
    <source>
        <dbReference type="ARBA" id="ARBA00023002"/>
    </source>
</evidence>
<keyword evidence="9" id="KW-0496">Mitochondrion</keyword>
<keyword evidence="3" id="KW-0808">Transferase</keyword>
<keyword evidence="8" id="KW-0443">Lipid metabolism</keyword>